<feature type="domain" description="Response regulatory" evidence="8">
    <location>
        <begin position="6"/>
        <end position="122"/>
    </location>
</feature>
<comment type="caution">
    <text evidence="6">Lacks conserved residue(s) required for the propagation of feature annotation.</text>
</comment>
<dbReference type="AlphaFoldDB" id="A0A3N6N7T8"/>
<evidence type="ECO:0000313" key="11">
    <source>
        <dbReference type="EMBL" id="RQG94452.1"/>
    </source>
</evidence>
<evidence type="ECO:0000256" key="5">
    <source>
        <dbReference type="ARBA" id="ARBA00022777"/>
    </source>
</evidence>
<dbReference type="PROSITE" id="PS50109">
    <property type="entry name" value="HIS_KIN"/>
    <property type="match status" value="1"/>
</dbReference>
<dbReference type="Pfam" id="PF08447">
    <property type="entry name" value="PAS_3"/>
    <property type="match status" value="1"/>
</dbReference>
<dbReference type="PROSITE" id="PS50110">
    <property type="entry name" value="RESPONSE_REGULATORY"/>
    <property type="match status" value="1"/>
</dbReference>
<dbReference type="CDD" id="cd00075">
    <property type="entry name" value="HATPase"/>
    <property type="match status" value="1"/>
</dbReference>
<dbReference type="SMART" id="SM00091">
    <property type="entry name" value="PAS"/>
    <property type="match status" value="2"/>
</dbReference>
<gene>
    <name evidence="11" type="ORF">EA473_12205</name>
</gene>
<dbReference type="Gene3D" id="1.10.287.130">
    <property type="match status" value="1"/>
</dbReference>
<dbReference type="SMART" id="SM00387">
    <property type="entry name" value="HATPase_c"/>
    <property type="match status" value="1"/>
</dbReference>
<dbReference type="InterPro" id="IPR013656">
    <property type="entry name" value="PAS_4"/>
</dbReference>
<dbReference type="Pfam" id="PF00512">
    <property type="entry name" value="HisKA"/>
    <property type="match status" value="1"/>
</dbReference>
<evidence type="ECO:0000256" key="4">
    <source>
        <dbReference type="ARBA" id="ARBA00022679"/>
    </source>
</evidence>
<dbReference type="Pfam" id="PF08448">
    <property type="entry name" value="PAS_4"/>
    <property type="match status" value="1"/>
</dbReference>
<keyword evidence="3" id="KW-0597">Phosphoprotein</keyword>
<feature type="domain" description="PAC" evidence="10">
    <location>
        <begin position="376"/>
        <end position="429"/>
    </location>
</feature>
<dbReference type="EMBL" id="REGA01000009">
    <property type="protein sequence ID" value="RQG94452.1"/>
    <property type="molecule type" value="Genomic_DNA"/>
</dbReference>
<dbReference type="InterPro" id="IPR036890">
    <property type="entry name" value="HATPase_C_sf"/>
</dbReference>
<dbReference type="InterPro" id="IPR003594">
    <property type="entry name" value="HATPase_dom"/>
</dbReference>
<feature type="domain" description="Histidine kinase" evidence="7">
    <location>
        <begin position="440"/>
        <end position="630"/>
    </location>
</feature>
<dbReference type="PROSITE" id="PS00430">
    <property type="entry name" value="TONB_DEPENDENT_REC_1"/>
    <property type="match status" value="1"/>
</dbReference>
<evidence type="ECO:0000259" key="8">
    <source>
        <dbReference type="PROSITE" id="PS50110"/>
    </source>
</evidence>
<dbReference type="PANTHER" id="PTHR43304:SF1">
    <property type="entry name" value="PAC DOMAIN-CONTAINING PROTEIN"/>
    <property type="match status" value="1"/>
</dbReference>
<dbReference type="InterPro" id="IPR013655">
    <property type="entry name" value="PAS_fold_3"/>
</dbReference>
<dbReference type="CDD" id="cd00130">
    <property type="entry name" value="PAS"/>
    <property type="match status" value="2"/>
</dbReference>
<evidence type="ECO:0000256" key="1">
    <source>
        <dbReference type="ARBA" id="ARBA00000085"/>
    </source>
</evidence>
<dbReference type="GO" id="GO:0000155">
    <property type="term" value="F:phosphorelay sensor kinase activity"/>
    <property type="evidence" value="ECO:0007669"/>
    <property type="project" value="InterPro"/>
</dbReference>
<dbReference type="InterPro" id="IPR003661">
    <property type="entry name" value="HisK_dim/P_dom"/>
</dbReference>
<evidence type="ECO:0000256" key="2">
    <source>
        <dbReference type="ARBA" id="ARBA00012438"/>
    </source>
</evidence>
<dbReference type="PROSITE" id="PS50113">
    <property type="entry name" value="PAC"/>
    <property type="match status" value="1"/>
</dbReference>
<sequence>MSREIRIIYFGSEPDFTPNLSKFDGFADRTTEFLNVSTSAEAMPTLERTRIDCILVQLEPPRQPGIEFLETVRETYPNLPIIVWIENWSSDAAEEAISAGATDVVRRETGSDSVVVLANRLSNAIEQHRTTNETTKRDWQLERAFDAIGVPVWVRNRENEYVLANEKYRDEVGISRDVDVIGKTPTDLVEPEMAERFVELHEQVVQTGEPLQIEWHRTERDPHRVIDVRLSPVLDDGRVVLVCGIAIDLTERTAEVGASSIPDTEGETPIVDDDGTVDDAASISAALPRNGSLDRERRRNAERLELALEAGKVGIWEWDVQTERTWFDDRFAQLLGYEQAELTPHADTWLELRHPEDHEHVLDTLHSHLRDDIAHFDVTQRLRTASGRWKWVRDVGKVVERDEDGTPRRAIGCIVDIDEQKRQERKLQRQNDRLETFTETLSHDLRNPLNVAQGLLELLEEDCENEVLQEVSRAHDRMEQLIEELLVWARTGTSAVDCTHVSLTSIAESCWSNIEQTGSELIVDDDMDIVADDSRLKQLFENLFRNAIEHNDPSIRIRVGSLPGRSGFYIEDDGDGIPNEIRGRMLERGFTTTESGTGFGLAIVREVVDSHGWELDVTDSDPGGVRFEITGVEAAD</sequence>
<dbReference type="Pfam" id="PF00072">
    <property type="entry name" value="Response_reg"/>
    <property type="match status" value="1"/>
</dbReference>
<dbReference type="CDD" id="cd00082">
    <property type="entry name" value="HisKA"/>
    <property type="match status" value="1"/>
</dbReference>
<evidence type="ECO:0000313" key="12">
    <source>
        <dbReference type="Proteomes" id="UP000282323"/>
    </source>
</evidence>
<name>A0A3N6N7T8_NATCH</name>
<dbReference type="InterPro" id="IPR052162">
    <property type="entry name" value="Sensor_kinase/Photoreceptor"/>
</dbReference>
<dbReference type="InterPro" id="IPR005467">
    <property type="entry name" value="His_kinase_dom"/>
</dbReference>
<dbReference type="SMART" id="SM00388">
    <property type="entry name" value="HisKA"/>
    <property type="match status" value="1"/>
</dbReference>
<evidence type="ECO:0000256" key="6">
    <source>
        <dbReference type="PROSITE-ProRule" id="PRU00169"/>
    </source>
</evidence>
<keyword evidence="5" id="KW-0418">Kinase</keyword>
<dbReference type="InterPro" id="IPR036097">
    <property type="entry name" value="HisK_dim/P_sf"/>
</dbReference>
<organism evidence="11 12">
    <name type="scientific">Natrarchaeobius chitinivorans</name>
    <dbReference type="NCBI Taxonomy" id="1679083"/>
    <lineage>
        <taxon>Archaea</taxon>
        <taxon>Methanobacteriati</taxon>
        <taxon>Methanobacteriota</taxon>
        <taxon>Stenosarchaea group</taxon>
        <taxon>Halobacteria</taxon>
        <taxon>Halobacteriales</taxon>
        <taxon>Natrialbaceae</taxon>
        <taxon>Natrarchaeobius</taxon>
    </lineage>
</organism>
<dbReference type="SUPFAM" id="SSF55874">
    <property type="entry name" value="ATPase domain of HSP90 chaperone/DNA topoisomerase II/histidine kinase"/>
    <property type="match status" value="1"/>
</dbReference>
<evidence type="ECO:0000259" key="9">
    <source>
        <dbReference type="PROSITE" id="PS50112"/>
    </source>
</evidence>
<dbReference type="InterPro" id="IPR000014">
    <property type="entry name" value="PAS"/>
</dbReference>
<dbReference type="InterPro" id="IPR010916">
    <property type="entry name" value="TonB_box_CS"/>
</dbReference>
<dbReference type="SUPFAM" id="SSF55785">
    <property type="entry name" value="PYP-like sensor domain (PAS domain)"/>
    <property type="match status" value="2"/>
</dbReference>
<dbReference type="SUPFAM" id="SSF47384">
    <property type="entry name" value="Homodimeric domain of signal transducing histidine kinase"/>
    <property type="match status" value="1"/>
</dbReference>
<dbReference type="InterPro" id="IPR001789">
    <property type="entry name" value="Sig_transdc_resp-reg_receiver"/>
</dbReference>
<dbReference type="InterPro" id="IPR000700">
    <property type="entry name" value="PAS-assoc_C"/>
</dbReference>
<keyword evidence="4" id="KW-0808">Transferase</keyword>
<evidence type="ECO:0000256" key="3">
    <source>
        <dbReference type="ARBA" id="ARBA00022553"/>
    </source>
</evidence>
<dbReference type="Pfam" id="PF02518">
    <property type="entry name" value="HATPase_c"/>
    <property type="match status" value="1"/>
</dbReference>
<reference evidence="11 12" key="1">
    <citation type="submission" date="2018-10" db="EMBL/GenBank/DDBJ databases">
        <title>Natrarchaeobius chitinivorans gen. nov., sp. nov., and Natrarchaeobius haloalkaliphilus sp. nov., alkaliphilic, chitin-utilizing haloarchaea from hypersaline alkaline lakes.</title>
        <authorList>
            <person name="Sorokin D.Y."/>
            <person name="Elcheninov A.G."/>
            <person name="Kostrikina N.A."/>
            <person name="Bale N.J."/>
            <person name="Sinninghe Damste J.S."/>
            <person name="Khijniak T.V."/>
            <person name="Kublanov I.V."/>
            <person name="Toshchakov S.V."/>
        </authorList>
    </citation>
    <scope>NUCLEOTIDE SEQUENCE [LARGE SCALE GENOMIC DNA]</scope>
    <source>
        <strain evidence="11 12">AArcht4T</strain>
    </source>
</reference>
<dbReference type="PROSITE" id="PS50112">
    <property type="entry name" value="PAS"/>
    <property type="match status" value="1"/>
</dbReference>
<dbReference type="Gene3D" id="3.30.565.10">
    <property type="entry name" value="Histidine kinase-like ATPase, C-terminal domain"/>
    <property type="match status" value="1"/>
</dbReference>
<accession>A0A3N6N7T8</accession>
<dbReference type="NCBIfam" id="TIGR00229">
    <property type="entry name" value="sensory_box"/>
    <property type="match status" value="2"/>
</dbReference>
<dbReference type="InterPro" id="IPR004358">
    <property type="entry name" value="Sig_transdc_His_kin-like_C"/>
</dbReference>
<keyword evidence="12" id="KW-1185">Reference proteome</keyword>
<dbReference type="PANTHER" id="PTHR43304">
    <property type="entry name" value="PHYTOCHROME-LIKE PROTEIN CPH1"/>
    <property type="match status" value="1"/>
</dbReference>
<comment type="catalytic activity">
    <reaction evidence="1">
        <text>ATP + protein L-histidine = ADP + protein N-phospho-L-histidine.</text>
        <dbReference type="EC" id="2.7.13.3"/>
    </reaction>
</comment>
<dbReference type="EC" id="2.7.13.3" evidence="2"/>
<evidence type="ECO:0000259" key="10">
    <source>
        <dbReference type="PROSITE" id="PS50113"/>
    </source>
</evidence>
<dbReference type="InterPro" id="IPR035965">
    <property type="entry name" value="PAS-like_dom_sf"/>
</dbReference>
<dbReference type="SUPFAM" id="SSF52172">
    <property type="entry name" value="CheY-like"/>
    <property type="match status" value="1"/>
</dbReference>
<dbReference type="InterPro" id="IPR011006">
    <property type="entry name" value="CheY-like_superfamily"/>
</dbReference>
<dbReference type="Gene3D" id="3.40.50.2300">
    <property type="match status" value="1"/>
</dbReference>
<evidence type="ECO:0000259" key="7">
    <source>
        <dbReference type="PROSITE" id="PS50109"/>
    </source>
</evidence>
<proteinExistence type="predicted"/>
<protein>
    <recommendedName>
        <fullName evidence="2">histidine kinase</fullName>
        <ecNumber evidence="2">2.7.13.3</ecNumber>
    </recommendedName>
</protein>
<dbReference type="RefSeq" id="WP_124195891.1">
    <property type="nucleotide sequence ID" value="NZ_REGA01000009.1"/>
</dbReference>
<dbReference type="Gene3D" id="3.30.450.20">
    <property type="entry name" value="PAS domain"/>
    <property type="match status" value="2"/>
</dbReference>
<dbReference type="Proteomes" id="UP000282323">
    <property type="component" value="Unassembled WGS sequence"/>
</dbReference>
<dbReference type="PRINTS" id="PR00344">
    <property type="entry name" value="BCTRLSENSOR"/>
</dbReference>
<dbReference type="InterPro" id="IPR001610">
    <property type="entry name" value="PAC"/>
</dbReference>
<dbReference type="SMART" id="SM00086">
    <property type="entry name" value="PAC"/>
    <property type="match status" value="2"/>
</dbReference>
<feature type="domain" description="PAS" evidence="9">
    <location>
        <begin position="300"/>
        <end position="372"/>
    </location>
</feature>
<comment type="caution">
    <text evidence="11">The sequence shown here is derived from an EMBL/GenBank/DDBJ whole genome shotgun (WGS) entry which is preliminary data.</text>
</comment>